<feature type="region of interest" description="Disordered" evidence="1">
    <location>
        <begin position="1"/>
        <end position="38"/>
    </location>
</feature>
<comment type="caution">
    <text evidence="2">The sequence shown here is derived from an EMBL/GenBank/DDBJ whole genome shotgun (WGS) entry which is preliminary data.</text>
</comment>
<dbReference type="Proteomes" id="UP001054945">
    <property type="component" value="Unassembled WGS sequence"/>
</dbReference>
<name>A0AAV4Y0R3_CAEEX</name>
<protein>
    <submittedName>
        <fullName evidence="2">Uncharacterized protein</fullName>
    </submittedName>
</protein>
<evidence type="ECO:0000256" key="1">
    <source>
        <dbReference type="SAM" id="MobiDB-lite"/>
    </source>
</evidence>
<feature type="non-terminal residue" evidence="2">
    <location>
        <position position="75"/>
    </location>
</feature>
<gene>
    <name evidence="2" type="ORF">CEXT_525491</name>
</gene>
<dbReference type="AlphaFoldDB" id="A0AAV4Y0R3"/>
<sequence>MSDIPVRKHSPVRHFISSRHPESGASESSLKQPSYRSPSSILLSSLRLHGNGIDRSSTRQITMETPLVAKHAPAT</sequence>
<evidence type="ECO:0000313" key="3">
    <source>
        <dbReference type="Proteomes" id="UP001054945"/>
    </source>
</evidence>
<accession>A0AAV4Y0R3</accession>
<feature type="compositionally biased region" description="Polar residues" evidence="1">
    <location>
        <begin position="54"/>
        <end position="63"/>
    </location>
</feature>
<organism evidence="2 3">
    <name type="scientific">Caerostris extrusa</name>
    <name type="common">Bark spider</name>
    <name type="synonym">Caerostris bankana</name>
    <dbReference type="NCBI Taxonomy" id="172846"/>
    <lineage>
        <taxon>Eukaryota</taxon>
        <taxon>Metazoa</taxon>
        <taxon>Ecdysozoa</taxon>
        <taxon>Arthropoda</taxon>
        <taxon>Chelicerata</taxon>
        <taxon>Arachnida</taxon>
        <taxon>Araneae</taxon>
        <taxon>Araneomorphae</taxon>
        <taxon>Entelegynae</taxon>
        <taxon>Araneoidea</taxon>
        <taxon>Araneidae</taxon>
        <taxon>Caerostris</taxon>
    </lineage>
</organism>
<feature type="region of interest" description="Disordered" evidence="1">
    <location>
        <begin position="51"/>
        <end position="75"/>
    </location>
</feature>
<evidence type="ECO:0000313" key="2">
    <source>
        <dbReference type="EMBL" id="GIZ00683.1"/>
    </source>
</evidence>
<keyword evidence="3" id="KW-1185">Reference proteome</keyword>
<reference evidence="2 3" key="1">
    <citation type="submission" date="2021-06" db="EMBL/GenBank/DDBJ databases">
        <title>Caerostris extrusa draft genome.</title>
        <authorList>
            <person name="Kono N."/>
            <person name="Arakawa K."/>
        </authorList>
    </citation>
    <scope>NUCLEOTIDE SEQUENCE [LARGE SCALE GENOMIC DNA]</scope>
</reference>
<dbReference type="EMBL" id="BPLR01018576">
    <property type="protein sequence ID" value="GIZ00683.1"/>
    <property type="molecule type" value="Genomic_DNA"/>
</dbReference>
<proteinExistence type="predicted"/>